<evidence type="ECO:0000256" key="1">
    <source>
        <dbReference type="SAM" id="SignalP"/>
    </source>
</evidence>
<reference evidence="2 3" key="1">
    <citation type="submission" date="2018-10" db="EMBL/GenBank/DDBJ databases">
        <title>Genomic Encyclopedia of Type Strains, Phase IV (KMG-IV): sequencing the most valuable type-strain genomes for metagenomic binning, comparative biology and taxonomic classification.</title>
        <authorList>
            <person name="Goeker M."/>
        </authorList>
    </citation>
    <scope>NUCLEOTIDE SEQUENCE [LARGE SCALE GENOMIC DNA]</scope>
    <source>
        <strain evidence="2 3">DSM 26916</strain>
    </source>
</reference>
<evidence type="ECO:0000313" key="3">
    <source>
        <dbReference type="Proteomes" id="UP000268908"/>
    </source>
</evidence>
<dbReference type="AlphaFoldDB" id="A0A497XLT5"/>
<organism evidence="2 3">
    <name type="scientific">Sulfurisoma sediminicola</name>
    <dbReference type="NCBI Taxonomy" id="1381557"/>
    <lineage>
        <taxon>Bacteria</taxon>
        <taxon>Pseudomonadati</taxon>
        <taxon>Pseudomonadota</taxon>
        <taxon>Betaproteobacteria</taxon>
        <taxon>Nitrosomonadales</taxon>
        <taxon>Sterolibacteriaceae</taxon>
        <taxon>Sulfurisoma</taxon>
    </lineage>
</organism>
<evidence type="ECO:0000313" key="2">
    <source>
        <dbReference type="EMBL" id="RLJ68265.1"/>
    </source>
</evidence>
<comment type="caution">
    <text evidence="2">The sequence shown here is derived from an EMBL/GenBank/DDBJ whole genome shotgun (WGS) entry which is preliminary data.</text>
</comment>
<accession>A0A497XLT5</accession>
<dbReference type="RefSeq" id="WP_124962389.1">
    <property type="nucleotide sequence ID" value="NZ_BHVV01000001.1"/>
</dbReference>
<feature type="signal peptide" evidence="1">
    <location>
        <begin position="1"/>
        <end position="21"/>
    </location>
</feature>
<feature type="chain" id="PRO_5019756075" description="Copper binding protein CusF" evidence="1">
    <location>
        <begin position="22"/>
        <end position="202"/>
    </location>
</feature>
<dbReference type="OrthoDB" id="8684916at2"/>
<gene>
    <name evidence="2" type="ORF">DFR35_0819</name>
</gene>
<keyword evidence="1" id="KW-0732">Signal</keyword>
<sequence>MRNSMMTGLFVLSCAAMPAFAQQAPVATGAMASQPGKVMAAETVKASALVTAIDKAARKLTLKEASGKVFDLTAGEEVKNFAQIKVGDEVVVEYVQALSLELKKGGGTVRERRDSTGAVAAKPGEKPAAAVGRSVTGVANVIDVNEAKKTITLKGAKGNVVELAVKNPDHFKVVKKGDQVEFEYVEALAISVQPAPKKDAKK</sequence>
<dbReference type="Proteomes" id="UP000268908">
    <property type="component" value="Unassembled WGS sequence"/>
</dbReference>
<evidence type="ECO:0008006" key="4">
    <source>
        <dbReference type="Google" id="ProtNLM"/>
    </source>
</evidence>
<proteinExistence type="predicted"/>
<keyword evidence="3" id="KW-1185">Reference proteome</keyword>
<dbReference type="EMBL" id="RCCI01000004">
    <property type="protein sequence ID" value="RLJ68265.1"/>
    <property type="molecule type" value="Genomic_DNA"/>
</dbReference>
<protein>
    <recommendedName>
        <fullName evidence="4">Copper binding protein CusF</fullName>
    </recommendedName>
</protein>
<name>A0A497XLT5_9PROT</name>